<dbReference type="Proteomes" id="UP000887565">
    <property type="component" value="Unplaced"/>
</dbReference>
<protein>
    <submittedName>
        <fullName evidence="3">Ovule protein</fullName>
    </submittedName>
</protein>
<reference evidence="3" key="1">
    <citation type="submission" date="2022-11" db="UniProtKB">
        <authorList>
            <consortium name="WormBaseParasite"/>
        </authorList>
    </citation>
    <scope>IDENTIFICATION</scope>
</reference>
<accession>A0A915JXH6</accession>
<dbReference type="WBParaSite" id="nRc.2.0.1.t30788-RA">
    <property type="protein sequence ID" value="nRc.2.0.1.t30788-RA"/>
    <property type="gene ID" value="nRc.2.0.1.g30788"/>
</dbReference>
<proteinExistence type="predicted"/>
<feature type="region of interest" description="Disordered" evidence="1">
    <location>
        <begin position="47"/>
        <end position="74"/>
    </location>
</feature>
<keyword evidence="2" id="KW-1185">Reference proteome</keyword>
<name>A0A915JXH6_ROMCU</name>
<evidence type="ECO:0000313" key="2">
    <source>
        <dbReference type="Proteomes" id="UP000887565"/>
    </source>
</evidence>
<organism evidence="2 3">
    <name type="scientific">Romanomermis culicivorax</name>
    <name type="common">Nematode worm</name>
    <dbReference type="NCBI Taxonomy" id="13658"/>
    <lineage>
        <taxon>Eukaryota</taxon>
        <taxon>Metazoa</taxon>
        <taxon>Ecdysozoa</taxon>
        <taxon>Nematoda</taxon>
        <taxon>Enoplea</taxon>
        <taxon>Dorylaimia</taxon>
        <taxon>Mermithida</taxon>
        <taxon>Mermithoidea</taxon>
        <taxon>Mermithidae</taxon>
        <taxon>Romanomermis</taxon>
    </lineage>
</organism>
<sequence length="74" mass="8763">YNIVEESRRSKKRDINVVGQSKSDNRQQSIIHFSLCRTIATVKEWKLSENRNSRKIDPQSNNQSREPNFEKTEI</sequence>
<dbReference type="AlphaFoldDB" id="A0A915JXH6"/>
<evidence type="ECO:0000313" key="3">
    <source>
        <dbReference type="WBParaSite" id="nRc.2.0.1.t30788-RA"/>
    </source>
</evidence>
<feature type="compositionally biased region" description="Basic and acidic residues" evidence="1">
    <location>
        <begin position="47"/>
        <end position="57"/>
    </location>
</feature>
<evidence type="ECO:0000256" key="1">
    <source>
        <dbReference type="SAM" id="MobiDB-lite"/>
    </source>
</evidence>
<feature type="region of interest" description="Disordered" evidence="1">
    <location>
        <begin position="1"/>
        <end position="24"/>
    </location>
</feature>